<evidence type="ECO:0000313" key="2">
    <source>
        <dbReference type="Proteomes" id="UP000688137"/>
    </source>
</evidence>
<evidence type="ECO:0000313" key="1">
    <source>
        <dbReference type="EMBL" id="CAD8083696.1"/>
    </source>
</evidence>
<comment type="caution">
    <text evidence="1">The sequence shown here is derived from an EMBL/GenBank/DDBJ whole genome shotgun (WGS) entry which is preliminary data.</text>
</comment>
<protein>
    <submittedName>
        <fullName evidence="1">Uncharacterized protein</fullName>
    </submittedName>
</protein>
<sequence length="82" mass="9717">MIQGTSLLNTLLRINNYMFKPSMAYYHKILMSKSKDSEMCLFLSSQINYSKYHGNINHKILQISMKNKTSCYILLQRCFNLR</sequence>
<reference evidence="1" key="1">
    <citation type="submission" date="2021-01" db="EMBL/GenBank/DDBJ databases">
        <authorList>
            <consortium name="Genoscope - CEA"/>
            <person name="William W."/>
        </authorList>
    </citation>
    <scope>NUCLEOTIDE SEQUENCE</scope>
</reference>
<dbReference type="Proteomes" id="UP000688137">
    <property type="component" value="Unassembled WGS sequence"/>
</dbReference>
<proteinExistence type="predicted"/>
<organism evidence="1 2">
    <name type="scientific">Paramecium primaurelia</name>
    <dbReference type="NCBI Taxonomy" id="5886"/>
    <lineage>
        <taxon>Eukaryota</taxon>
        <taxon>Sar</taxon>
        <taxon>Alveolata</taxon>
        <taxon>Ciliophora</taxon>
        <taxon>Intramacronucleata</taxon>
        <taxon>Oligohymenophorea</taxon>
        <taxon>Peniculida</taxon>
        <taxon>Parameciidae</taxon>
        <taxon>Paramecium</taxon>
    </lineage>
</organism>
<name>A0A8S1N1V6_PARPR</name>
<gene>
    <name evidence="1" type="ORF">PPRIM_AZ9-3.1.T0700189</name>
</gene>
<dbReference type="EMBL" id="CAJJDM010000073">
    <property type="protein sequence ID" value="CAD8083696.1"/>
    <property type="molecule type" value="Genomic_DNA"/>
</dbReference>
<accession>A0A8S1N1V6</accession>
<keyword evidence="2" id="KW-1185">Reference proteome</keyword>
<dbReference type="AlphaFoldDB" id="A0A8S1N1V6"/>